<gene>
    <name evidence="1" type="ORF">MEDL_23618</name>
</gene>
<proteinExistence type="predicted"/>
<name>A0A8S3RMQ7_MYTED</name>
<accession>A0A8S3RMQ7</accession>
<dbReference type="Proteomes" id="UP000683360">
    <property type="component" value="Unassembled WGS sequence"/>
</dbReference>
<evidence type="ECO:0000313" key="2">
    <source>
        <dbReference type="Proteomes" id="UP000683360"/>
    </source>
</evidence>
<reference evidence="1" key="1">
    <citation type="submission" date="2021-03" db="EMBL/GenBank/DDBJ databases">
        <authorList>
            <person name="Bekaert M."/>
        </authorList>
    </citation>
    <scope>NUCLEOTIDE SEQUENCE</scope>
</reference>
<dbReference type="EMBL" id="CAJPWZ010001185">
    <property type="protein sequence ID" value="CAG2209485.1"/>
    <property type="molecule type" value="Genomic_DNA"/>
</dbReference>
<sequence length="196" mass="22308">MKTWKCSNQIGEYSYGQIRCIEDKSVNVQQIWFDNEGNCEYETSKRKEIFNEQLAITSDSNISHNNSSNHVITTATESIMRNTYGGRRKCMIKKNETNDSTHGQSVPDNNQEGQLMDSPDVVQVSASHAVNVYHTTESITYSHLRSSVKDDDVMYDHTVRHNVHNTCDGDYGIAHRRITEDDYDVSGTIAHLTAKR</sequence>
<comment type="caution">
    <text evidence="1">The sequence shown here is derived from an EMBL/GenBank/DDBJ whole genome shotgun (WGS) entry which is preliminary data.</text>
</comment>
<dbReference type="OrthoDB" id="10426195at2759"/>
<protein>
    <submittedName>
        <fullName evidence="1">Uncharacterized protein</fullName>
    </submittedName>
</protein>
<dbReference type="AlphaFoldDB" id="A0A8S3RMQ7"/>
<organism evidence="1 2">
    <name type="scientific">Mytilus edulis</name>
    <name type="common">Blue mussel</name>
    <dbReference type="NCBI Taxonomy" id="6550"/>
    <lineage>
        <taxon>Eukaryota</taxon>
        <taxon>Metazoa</taxon>
        <taxon>Spiralia</taxon>
        <taxon>Lophotrochozoa</taxon>
        <taxon>Mollusca</taxon>
        <taxon>Bivalvia</taxon>
        <taxon>Autobranchia</taxon>
        <taxon>Pteriomorphia</taxon>
        <taxon>Mytilida</taxon>
        <taxon>Mytiloidea</taxon>
        <taxon>Mytilidae</taxon>
        <taxon>Mytilinae</taxon>
        <taxon>Mytilus</taxon>
    </lineage>
</organism>
<keyword evidence="2" id="KW-1185">Reference proteome</keyword>
<evidence type="ECO:0000313" key="1">
    <source>
        <dbReference type="EMBL" id="CAG2209485.1"/>
    </source>
</evidence>